<keyword evidence="2" id="KW-0472">Membrane</keyword>
<feature type="compositionally biased region" description="Low complexity" evidence="1">
    <location>
        <begin position="98"/>
        <end position="114"/>
    </location>
</feature>
<feature type="compositionally biased region" description="Low complexity" evidence="1">
    <location>
        <begin position="178"/>
        <end position="194"/>
    </location>
</feature>
<evidence type="ECO:0000313" key="4">
    <source>
        <dbReference type="Proteomes" id="UP001385809"/>
    </source>
</evidence>
<feature type="compositionally biased region" description="Gly residues" evidence="1">
    <location>
        <begin position="197"/>
        <end position="206"/>
    </location>
</feature>
<feature type="transmembrane region" description="Helical" evidence="2">
    <location>
        <begin position="232"/>
        <end position="249"/>
    </location>
</feature>
<evidence type="ECO:0000313" key="3">
    <source>
        <dbReference type="EMBL" id="MEJ2870103.1"/>
    </source>
</evidence>
<dbReference type="Proteomes" id="UP001385809">
    <property type="component" value="Unassembled WGS sequence"/>
</dbReference>
<feature type="compositionally biased region" description="Basic and acidic residues" evidence="1">
    <location>
        <begin position="151"/>
        <end position="168"/>
    </location>
</feature>
<dbReference type="EMBL" id="JBBEGN010000010">
    <property type="protein sequence ID" value="MEJ2870103.1"/>
    <property type="molecule type" value="Genomic_DNA"/>
</dbReference>
<name>A0ABU8MT39_9PSEU</name>
<gene>
    <name evidence="3" type="ORF">WCD74_20205</name>
</gene>
<feature type="region of interest" description="Disordered" evidence="1">
    <location>
        <begin position="1"/>
        <end position="214"/>
    </location>
</feature>
<evidence type="ECO:0000256" key="2">
    <source>
        <dbReference type="SAM" id="Phobius"/>
    </source>
</evidence>
<evidence type="ECO:0000256" key="1">
    <source>
        <dbReference type="SAM" id="MobiDB-lite"/>
    </source>
</evidence>
<feature type="transmembrane region" description="Helical" evidence="2">
    <location>
        <begin position="269"/>
        <end position="290"/>
    </location>
</feature>
<keyword evidence="4" id="KW-1185">Reference proteome</keyword>
<feature type="transmembrane region" description="Helical" evidence="2">
    <location>
        <begin position="299"/>
        <end position="318"/>
    </location>
</feature>
<keyword evidence="2" id="KW-0812">Transmembrane</keyword>
<protein>
    <submittedName>
        <fullName evidence="3">Uncharacterized protein</fullName>
    </submittedName>
</protein>
<accession>A0ABU8MT39</accession>
<dbReference type="RefSeq" id="WP_337696671.1">
    <property type="nucleotide sequence ID" value="NZ_JBBEGN010000010.1"/>
</dbReference>
<proteinExistence type="predicted"/>
<feature type="compositionally biased region" description="Low complexity" evidence="1">
    <location>
        <begin position="125"/>
        <end position="139"/>
    </location>
</feature>
<comment type="caution">
    <text evidence="3">The sequence shown here is derived from an EMBL/GenBank/DDBJ whole genome shotgun (WGS) entry which is preliminary data.</text>
</comment>
<feature type="compositionally biased region" description="Basic and acidic residues" evidence="1">
    <location>
        <begin position="35"/>
        <end position="45"/>
    </location>
</feature>
<organism evidence="3 4">
    <name type="scientific">Actinomycetospora aurantiaca</name>
    <dbReference type="NCBI Taxonomy" id="3129233"/>
    <lineage>
        <taxon>Bacteria</taxon>
        <taxon>Bacillati</taxon>
        <taxon>Actinomycetota</taxon>
        <taxon>Actinomycetes</taxon>
        <taxon>Pseudonocardiales</taxon>
        <taxon>Pseudonocardiaceae</taxon>
        <taxon>Actinomycetospora</taxon>
    </lineage>
</organism>
<reference evidence="3 4" key="1">
    <citation type="submission" date="2024-03" db="EMBL/GenBank/DDBJ databases">
        <title>Actinomycetospora sp. OC33-EN08, a novel actinomycete isolated from wild orchid (Aerides multiflora).</title>
        <authorList>
            <person name="Suriyachadkun C."/>
        </authorList>
    </citation>
    <scope>NUCLEOTIDE SEQUENCE [LARGE SCALE GENOMIC DNA]</scope>
    <source>
        <strain evidence="3 4">OC33-EN08</strain>
    </source>
</reference>
<keyword evidence="2" id="KW-1133">Transmembrane helix</keyword>
<sequence length="319" mass="32767">MPAQDSQQARHRATGGRGYGREAGEPGPPSTYTPPRREGGRHRAPDAAPSTEFADVPMQQRGSLDSPPSGFRRLPPAFPTTGAVPVQGSPDVSGGTRLPSDVSRSPRPSSPDLVQGSPDISGGTRLPSDVSRSPRPSSPDLDDEPVTTPVRRSELDATRRRADDRDAAVPRQRPATEPSLRPLSVRPPSNSVRPGAFGTGSYGSSGVGPARARTPAAVRSPLPWERRTEGRVGLVGTVLGAIGVLVALAPWSGLLPRVMPQGALGSTPLFSLIGALLGVAGLGVGAFAMFRADGIGRGLYLGVGAACLGAAAVVVGLTV</sequence>